<organism evidence="2 3">
    <name type="scientific">candidate division TA06 bacterium</name>
    <dbReference type="NCBI Taxonomy" id="2250710"/>
    <lineage>
        <taxon>Bacteria</taxon>
        <taxon>Bacteria division TA06</taxon>
    </lineage>
</organism>
<dbReference type="InterPro" id="IPR007549">
    <property type="entry name" value="DUF512"/>
</dbReference>
<protein>
    <recommendedName>
        <fullName evidence="1">DUF512 domain-containing protein</fullName>
    </recommendedName>
</protein>
<sequence>MSGILSIAIIPVGITKFRGSLYPLRMQSREEASNLINIVKKTQKYFLRNFKRRIIYAADELFIISGDKIPDNAYYGDYPQYDNGIGLIRTYLNEVEQINKWNNKSINKRIALVTGNAFKHYIYKYSNLLKEKYLIDSDIVSITNSYFGNTVNVASLISFEDIINEIRMKNSYYDLVVLPPDITNNDGLSIDDHDIKYLNKNLKCDIMIANRSFAITTQRLIEL</sequence>
<dbReference type="Proteomes" id="UP000271125">
    <property type="component" value="Unassembled WGS sequence"/>
</dbReference>
<evidence type="ECO:0000313" key="3">
    <source>
        <dbReference type="Proteomes" id="UP000271125"/>
    </source>
</evidence>
<evidence type="ECO:0000259" key="1">
    <source>
        <dbReference type="Pfam" id="PF04459"/>
    </source>
</evidence>
<dbReference type="AlphaFoldDB" id="A0A660SN11"/>
<feature type="domain" description="DUF512" evidence="1">
    <location>
        <begin position="10"/>
        <end position="209"/>
    </location>
</feature>
<evidence type="ECO:0000313" key="2">
    <source>
        <dbReference type="EMBL" id="RKX72123.1"/>
    </source>
</evidence>
<proteinExistence type="predicted"/>
<dbReference type="EMBL" id="QNBD01000047">
    <property type="protein sequence ID" value="RKX72123.1"/>
    <property type="molecule type" value="Genomic_DNA"/>
</dbReference>
<accession>A0A660SN11</accession>
<reference evidence="2 3" key="1">
    <citation type="submission" date="2018-06" db="EMBL/GenBank/DDBJ databases">
        <title>Extensive metabolic versatility and redundancy in microbially diverse, dynamic hydrothermal sediments.</title>
        <authorList>
            <person name="Dombrowski N."/>
            <person name="Teske A."/>
            <person name="Baker B.J."/>
        </authorList>
    </citation>
    <scope>NUCLEOTIDE SEQUENCE [LARGE SCALE GENOMIC DNA]</scope>
    <source>
        <strain evidence="2">B10_G13</strain>
    </source>
</reference>
<name>A0A660SN11_UNCT6</name>
<dbReference type="Pfam" id="PF04459">
    <property type="entry name" value="DUF512"/>
    <property type="match status" value="1"/>
</dbReference>
<comment type="caution">
    <text evidence="2">The sequence shown here is derived from an EMBL/GenBank/DDBJ whole genome shotgun (WGS) entry which is preliminary data.</text>
</comment>
<gene>
    <name evidence="2" type="ORF">DRP43_01465</name>
</gene>